<dbReference type="PANTHER" id="PTHR43095">
    <property type="entry name" value="SUGAR KINASE"/>
    <property type="match status" value="1"/>
</dbReference>
<sequence length="494" mass="54599">MERLLLGIDIGTSSCKVAVFQENGRVVVQAAADYPLYYPRPGWVEQDPDEWWAGVCQALRQCLKDENVDPGLIAGIGLAGQGWSAIPVDEEGNVLQRTPIWLDTRAADLSRRVLEKIPEEAIFRVSGNPFFPTYSTPKVLWFREKMPELFDRTYKFLQSNGFIGLKLTGNLTSDRSQSYGWHFYDPVACEYDRDMAERFDIPIDKLPEIARCHDVIGTVTEQAARETGLRPGTPVVAGGLDAACGTLGAGVIRHYETQLQGGQAGGISICLNEPKMHPKLIFSPHVIPDRYLLQGGTVGGGGALRWFREKFGEDLNFGELTKLAEPIPEGSDGVVFLPYLAGERSPLWNPKAKAVFYGLSFKETKGHALRSVLEGVVFSVYHNLLTAQEAGVDIEKLDIHAMGGAANSELWIQMYADVTGCPICVPSSDTATTLGAALLAGVGVGVYEDFDEAVARTVTIRRRHEPDPERRKRYKPSLETYLRLSKLMNEEMFV</sequence>
<reference evidence="7" key="1">
    <citation type="submission" date="2017-01" db="EMBL/GenBank/DDBJ databases">
        <authorList>
            <person name="Varghese N."/>
            <person name="Submissions S."/>
        </authorList>
    </citation>
    <scope>NUCLEOTIDE SEQUENCE [LARGE SCALE GENOMIC DNA]</scope>
    <source>
        <strain evidence="7">DSM 45196</strain>
    </source>
</reference>
<dbReference type="SUPFAM" id="SSF53067">
    <property type="entry name" value="Actin-like ATPase domain"/>
    <property type="match status" value="2"/>
</dbReference>
<protein>
    <submittedName>
        <fullName evidence="6">Xylulokinase</fullName>
    </submittedName>
</protein>
<dbReference type="InterPro" id="IPR018484">
    <property type="entry name" value="FGGY_N"/>
</dbReference>
<feature type="domain" description="Carbohydrate kinase FGGY C-terminal" evidence="5">
    <location>
        <begin position="286"/>
        <end position="442"/>
    </location>
</feature>
<dbReference type="CDD" id="cd07808">
    <property type="entry name" value="ASKHA_NBD_FGGY_EcXK-like"/>
    <property type="match status" value="1"/>
</dbReference>
<feature type="domain" description="Carbohydrate kinase FGGY N-terminal" evidence="4">
    <location>
        <begin position="5"/>
        <end position="248"/>
    </location>
</feature>
<dbReference type="Pfam" id="PF02782">
    <property type="entry name" value="FGGY_C"/>
    <property type="match status" value="1"/>
</dbReference>
<organism evidence="6 7">
    <name type="scientific">Kroppenstedtia eburnea</name>
    <dbReference type="NCBI Taxonomy" id="714067"/>
    <lineage>
        <taxon>Bacteria</taxon>
        <taxon>Bacillati</taxon>
        <taxon>Bacillota</taxon>
        <taxon>Bacilli</taxon>
        <taxon>Bacillales</taxon>
        <taxon>Thermoactinomycetaceae</taxon>
        <taxon>Kroppenstedtia</taxon>
    </lineage>
</organism>
<evidence type="ECO:0000256" key="3">
    <source>
        <dbReference type="ARBA" id="ARBA00022777"/>
    </source>
</evidence>
<dbReference type="PIRSF" id="PIRSF000538">
    <property type="entry name" value="GlpK"/>
    <property type="match status" value="1"/>
</dbReference>
<proteinExistence type="inferred from homology"/>
<name>A0A1N7MFY6_9BACL</name>
<keyword evidence="2" id="KW-0808">Transferase</keyword>
<evidence type="ECO:0000256" key="1">
    <source>
        <dbReference type="ARBA" id="ARBA00009156"/>
    </source>
</evidence>
<evidence type="ECO:0000313" key="6">
    <source>
        <dbReference type="EMBL" id="SIS84940.1"/>
    </source>
</evidence>
<comment type="similarity">
    <text evidence="1">Belongs to the FGGY kinase family.</text>
</comment>
<gene>
    <name evidence="6" type="ORF">SAMN05421790_10667</name>
</gene>
<dbReference type="InterPro" id="IPR050406">
    <property type="entry name" value="FGGY_Carb_Kinase"/>
</dbReference>
<keyword evidence="3 6" id="KW-0418">Kinase</keyword>
<dbReference type="InterPro" id="IPR018485">
    <property type="entry name" value="FGGY_C"/>
</dbReference>
<evidence type="ECO:0000259" key="4">
    <source>
        <dbReference type="Pfam" id="PF00370"/>
    </source>
</evidence>
<keyword evidence="7" id="KW-1185">Reference proteome</keyword>
<dbReference type="EMBL" id="FTOD01000006">
    <property type="protein sequence ID" value="SIS84940.1"/>
    <property type="molecule type" value="Genomic_DNA"/>
</dbReference>
<dbReference type="Proteomes" id="UP000186795">
    <property type="component" value="Unassembled WGS sequence"/>
</dbReference>
<dbReference type="GO" id="GO:0005975">
    <property type="term" value="P:carbohydrate metabolic process"/>
    <property type="evidence" value="ECO:0007669"/>
    <property type="project" value="InterPro"/>
</dbReference>
<dbReference type="GO" id="GO:0016301">
    <property type="term" value="F:kinase activity"/>
    <property type="evidence" value="ECO:0007669"/>
    <property type="project" value="UniProtKB-KW"/>
</dbReference>
<evidence type="ECO:0000256" key="2">
    <source>
        <dbReference type="ARBA" id="ARBA00022679"/>
    </source>
</evidence>
<dbReference type="AlphaFoldDB" id="A0A1N7MFY6"/>
<dbReference type="InterPro" id="IPR043129">
    <property type="entry name" value="ATPase_NBD"/>
</dbReference>
<accession>A0A1N7MFY6</accession>
<evidence type="ECO:0000259" key="5">
    <source>
        <dbReference type="Pfam" id="PF02782"/>
    </source>
</evidence>
<dbReference type="OrthoDB" id="9805576at2"/>
<dbReference type="RefSeq" id="WP_076525025.1">
    <property type="nucleotide sequence ID" value="NZ_CP048103.1"/>
</dbReference>
<dbReference type="InterPro" id="IPR000577">
    <property type="entry name" value="Carb_kinase_FGGY"/>
</dbReference>
<dbReference type="Gene3D" id="3.30.420.40">
    <property type="match status" value="2"/>
</dbReference>
<evidence type="ECO:0000313" key="7">
    <source>
        <dbReference type="Proteomes" id="UP000186795"/>
    </source>
</evidence>
<dbReference type="Pfam" id="PF00370">
    <property type="entry name" value="FGGY_N"/>
    <property type="match status" value="1"/>
</dbReference>